<dbReference type="EC" id="2.10.1.1" evidence="1"/>
<keyword evidence="1" id="KW-0479">Metal-binding</keyword>
<sequence length="167" mass="18393">MIKVNKALTDLNATSSKSPLQKISVAKAFDCVLGEALYAPIAIPSFRLSTVEGYAFIRSEKHQYDLIYDMPIVDRLSLNVKNNEAVFVALGTFIPNNADTIVTEEYVMANDKSILITIMPEQFAGVSSKLQPIAKGDLVFESEILITQEVIGFLISLGITEINVHQK</sequence>
<keyword evidence="1" id="KW-0500">Molybdenum</keyword>
<comment type="catalytic activity">
    <reaction evidence="1">
        <text>adenylyl-molybdopterin + molybdate = Mo-molybdopterin + AMP + H(+)</text>
        <dbReference type="Rhea" id="RHEA:35047"/>
        <dbReference type="ChEBI" id="CHEBI:15378"/>
        <dbReference type="ChEBI" id="CHEBI:36264"/>
        <dbReference type="ChEBI" id="CHEBI:62727"/>
        <dbReference type="ChEBI" id="CHEBI:71302"/>
        <dbReference type="ChEBI" id="CHEBI:456215"/>
    </reaction>
</comment>
<dbReference type="Pfam" id="PF03453">
    <property type="entry name" value="MoeA_N"/>
    <property type="match status" value="1"/>
</dbReference>
<comment type="cofactor">
    <cofactor evidence="1">
        <name>Mg(2+)</name>
        <dbReference type="ChEBI" id="CHEBI:18420"/>
    </cofactor>
</comment>
<dbReference type="RefSeq" id="WP_230002551.1">
    <property type="nucleotide sequence ID" value="NZ_CP087134.1"/>
</dbReference>
<keyword evidence="1" id="KW-0501">Molybdenum cofactor biosynthesis</keyword>
<evidence type="ECO:0000259" key="2">
    <source>
        <dbReference type="Pfam" id="PF03453"/>
    </source>
</evidence>
<evidence type="ECO:0000313" key="4">
    <source>
        <dbReference type="Proteomes" id="UP001273350"/>
    </source>
</evidence>
<comment type="similarity">
    <text evidence="1">Belongs to the MoeA family.</text>
</comment>
<dbReference type="PANTHER" id="PTHR10192:SF5">
    <property type="entry name" value="GEPHYRIN"/>
    <property type="match status" value="1"/>
</dbReference>
<accession>A0ABU4RBY5</accession>
<dbReference type="Gene3D" id="2.170.190.11">
    <property type="entry name" value="Molybdopterin biosynthesis moea protein, domain 3"/>
    <property type="match status" value="1"/>
</dbReference>
<dbReference type="InterPro" id="IPR005110">
    <property type="entry name" value="MoeA_linker/N"/>
</dbReference>
<dbReference type="EMBL" id="JAWXVI010000001">
    <property type="protein sequence ID" value="MDX6188041.1"/>
    <property type="molecule type" value="Genomic_DNA"/>
</dbReference>
<reference evidence="3 4" key="1">
    <citation type="submission" date="2023-11" db="EMBL/GenBank/DDBJ databases">
        <title>Unpublished Manusciprt.</title>
        <authorList>
            <person name="Saticioglu I.B."/>
            <person name="Ay H."/>
            <person name="Ajmi N."/>
            <person name="Altun S."/>
            <person name="Duman M."/>
        </authorList>
    </citation>
    <scope>NUCLEOTIDE SEQUENCE [LARGE SCALE GENOMIC DNA]</scope>
    <source>
        <strain evidence="3 4">Fl-318</strain>
    </source>
</reference>
<comment type="caution">
    <text evidence="3">The sequence shown here is derived from an EMBL/GenBank/DDBJ whole genome shotgun (WGS) entry which is preliminary data.</text>
</comment>
<comment type="function">
    <text evidence="1">Catalyzes the insertion of molybdate into adenylated molybdopterin with the concomitant release of AMP.</text>
</comment>
<proteinExistence type="inferred from homology"/>
<evidence type="ECO:0000313" key="3">
    <source>
        <dbReference type="EMBL" id="MDX6188041.1"/>
    </source>
</evidence>
<dbReference type="InterPro" id="IPR038987">
    <property type="entry name" value="MoeA-like"/>
</dbReference>
<name>A0ABU4RBY5_9FLAO</name>
<dbReference type="Proteomes" id="UP001273350">
    <property type="component" value="Unassembled WGS sequence"/>
</dbReference>
<feature type="domain" description="MoeA N-terminal and linker" evidence="2">
    <location>
        <begin position="3"/>
        <end position="158"/>
    </location>
</feature>
<keyword evidence="1" id="KW-0808">Transferase</keyword>
<comment type="pathway">
    <text evidence="1">Cofactor biosynthesis; molybdopterin biosynthesis.</text>
</comment>
<organism evidence="3 4">
    <name type="scientific">Flavobacterium cupriresistens</name>
    <dbReference type="NCBI Taxonomy" id="2893885"/>
    <lineage>
        <taxon>Bacteria</taxon>
        <taxon>Pseudomonadati</taxon>
        <taxon>Bacteroidota</taxon>
        <taxon>Flavobacteriia</taxon>
        <taxon>Flavobacteriales</taxon>
        <taxon>Flavobacteriaceae</taxon>
        <taxon>Flavobacterium</taxon>
    </lineage>
</organism>
<dbReference type="InterPro" id="IPR036135">
    <property type="entry name" value="MoeA_linker/N_sf"/>
</dbReference>
<evidence type="ECO:0000256" key="1">
    <source>
        <dbReference type="RuleBase" id="RU365090"/>
    </source>
</evidence>
<gene>
    <name evidence="3" type="ORF">SGQ83_01650</name>
</gene>
<keyword evidence="4" id="KW-1185">Reference proteome</keyword>
<dbReference type="SUPFAM" id="SSF63882">
    <property type="entry name" value="MoeA N-terminal region -like"/>
    <property type="match status" value="1"/>
</dbReference>
<dbReference type="PANTHER" id="PTHR10192">
    <property type="entry name" value="MOLYBDOPTERIN BIOSYNTHESIS PROTEIN"/>
    <property type="match status" value="1"/>
</dbReference>
<keyword evidence="1" id="KW-0460">Magnesium</keyword>
<protein>
    <recommendedName>
        <fullName evidence="1">Molybdopterin molybdenumtransferase</fullName>
        <ecNumber evidence="1">2.10.1.1</ecNumber>
    </recommendedName>
</protein>